<dbReference type="RefSeq" id="XP_016213782.1">
    <property type="nucleotide sequence ID" value="XM_016358164.1"/>
</dbReference>
<name>A0A0D2AAW0_9PEZI</name>
<dbReference type="Proteomes" id="UP000053259">
    <property type="component" value="Unassembled WGS sequence"/>
</dbReference>
<evidence type="ECO:0000313" key="1">
    <source>
        <dbReference type="EMBL" id="KIW03913.1"/>
    </source>
</evidence>
<dbReference type="InParanoid" id="A0A0D2AAW0"/>
<dbReference type="AlphaFoldDB" id="A0A0D2AAW0"/>
<proteinExistence type="predicted"/>
<dbReference type="GeneID" id="27312729"/>
<evidence type="ECO:0000313" key="2">
    <source>
        <dbReference type="Proteomes" id="UP000053259"/>
    </source>
</evidence>
<keyword evidence="2" id="KW-1185">Reference proteome</keyword>
<dbReference type="HOGENOM" id="CLU_036096_1_0_1"/>
<dbReference type="EMBL" id="KN847542">
    <property type="protein sequence ID" value="KIW03913.1"/>
    <property type="molecule type" value="Genomic_DNA"/>
</dbReference>
<dbReference type="InterPro" id="IPR021858">
    <property type="entry name" value="Fun_TF"/>
</dbReference>
<protein>
    <recommendedName>
        <fullName evidence="3">Transcription factor domain-containing protein</fullName>
    </recommendedName>
</protein>
<dbReference type="VEuPathDB" id="FungiDB:PV09_04756"/>
<dbReference type="OrthoDB" id="3927090at2759"/>
<dbReference type="STRING" id="253628.A0A0D2AAW0"/>
<evidence type="ECO:0008006" key="3">
    <source>
        <dbReference type="Google" id="ProtNLM"/>
    </source>
</evidence>
<dbReference type="PANTHER" id="PTHR37540:SF5">
    <property type="entry name" value="TRANSCRIPTION FACTOR DOMAIN-CONTAINING PROTEIN"/>
    <property type="match status" value="1"/>
</dbReference>
<organism evidence="1 2">
    <name type="scientific">Verruconis gallopava</name>
    <dbReference type="NCBI Taxonomy" id="253628"/>
    <lineage>
        <taxon>Eukaryota</taxon>
        <taxon>Fungi</taxon>
        <taxon>Dikarya</taxon>
        <taxon>Ascomycota</taxon>
        <taxon>Pezizomycotina</taxon>
        <taxon>Dothideomycetes</taxon>
        <taxon>Pleosporomycetidae</taxon>
        <taxon>Venturiales</taxon>
        <taxon>Sympoventuriaceae</taxon>
        <taxon>Verruconis</taxon>
    </lineage>
</organism>
<sequence length="548" mass="61790">MPTSNKFGSVEPTFVAKVPGYTSPKFSFVTITNPGDLTDKEKKRKIRQHAKRQFDRSKARTYRARFENEGAHAKSVQRTPAVVPLSNASPEPITVDQTGAQDRRLELIPSVPVARSVLTTAPLIPMSYLRPLGAGRGYEPFKAYPVPATPRMIQLLDFMVQHRSLYQRPMASIWLSIGMADKDCFYITLAQASNSLSRFQGNPYPETPESIRFYSKAVKALNKRISCDADRTSDGVVGTILGLAYLDMTYNKWERWRVHMNGLKRVLELRGGANTLQSSYELQMTTFWNDISGSLTLDSTPWFPLPGFAAARKQPSYDHRLRKFEPEFKDGTSLADGLRRAIYDLADVADYVEGNGLSSDESQRELFVAQQLNPVIHGLLSLPRVSPENAINEGCTHLRDAEMLRLSALLLCGFIRRHAQSGLPAIVENRCRLRNLLHDTAGSSGLHLTLRLWILTMSALADPYDRADDVAQLALTMELLQLRSWSAALALLRSFIWISEMLDEMVHVLGDEVATYRAMYATGIRLRFGVLQFKWPFFFACRKLMRGF</sequence>
<gene>
    <name evidence="1" type="ORF">PV09_04756</name>
</gene>
<dbReference type="PANTHER" id="PTHR37540">
    <property type="entry name" value="TRANSCRIPTION FACTOR (ACR-2), PUTATIVE-RELATED-RELATED"/>
    <property type="match status" value="1"/>
</dbReference>
<accession>A0A0D2AAW0</accession>
<dbReference type="Pfam" id="PF11951">
    <property type="entry name" value="Fungal_trans_2"/>
    <property type="match status" value="1"/>
</dbReference>
<reference evidence="1 2" key="1">
    <citation type="submission" date="2015-01" db="EMBL/GenBank/DDBJ databases">
        <title>The Genome Sequence of Ochroconis gallopava CBS43764.</title>
        <authorList>
            <consortium name="The Broad Institute Genomics Platform"/>
            <person name="Cuomo C."/>
            <person name="de Hoog S."/>
            <person name="Gorbushina A."/>
            <person name="Stielow B."/>
            <person name="Teixiera M."/>
            <person name="Abouelleil A."/>
            <person name="Chapman S.B."/>
            <person name="Priest M."/>
            <person name="Young S.K."/>
            <person name="Wortman J."/>
            <person name="Nusbaum C."/>
            <person name="Birren B."/>
        </authorList>
    </citation>
    <scope>NUCLEOTIDE SEQUENCE [LARGE SCALE GENOMIC DNA]</scope>
    <source>
        <strain evidence="1 2">CBS 43764</strain>
    </source>
</reference>